<evidence type="ECO:0000313" key="7">
    <source>
        <dbReference type="Proteomes" id="UP001202961"/>
    </source>
</evidence>
<evidence type="ECO:0000256" key="2">
    <source>
        <dbReference type="ARBA" id="ARBA00022729"/>
    </source>
</evidence>
<comment type="caution">
    <text evidence="6">The sequence shown here is derived from an EMBL/GenBank/DDBJ whole genome shotgun (WGS) entry which is preliminary data.</text>
</comment>
<keyword evidence="1" id="KW-0719">Serine esterase</keyword>
<dbReference type="InterPro" id="IPR054579">
    <property type="entry name" value="GCE-like_dom"/>
</dbReference>
<feature type="chain" id="PRO_5045130653" evidence="4">
    <location>
        <begin position="23"/>
        <end position="419"/>
    </location>
</feature>
<gene>
    <name evidence="6" type="ORF">NB063_28145</name>
</gene>
<name>A0ABT0UCL3_9BACT</name>
<dbReference type="EMBL" id="JAMQBK010000088">
    <property type="protein sequence ID" value="MCM2374510.1"/>
    <property type="molecule type" value="Genomic_DNA"/>
</dbReference>
<evidence type="ECO:0000313" key="6">
    <source>
        <dbReference type="EMBL" id="MCM2374510.1"/>
    </source>
</evidence>
<organism evidence="6 7">
    <name type="scientific">Aporhodopirellula aestuarii</name>
    <dbReference type="NCBI Taxonomy" id="2950107"/>
    <lineage>
        <taxon>Bacteria</taxon>
        <taxon>Pseudomonadati</taxon>
        <taxon>Planctomycetota</taxon>
        <taxon>Planctomycetia</taxon>
        <taxon>Pirellulales</taxon>
        <taxon>Pirellulaceae</taxon>
        <taxon>Aporhodopirellula</taxon>
    </lineage>
</organism>
<dbReference type="Gene3D" id="3.40.50.1820">
    <property type="entry name" value="alpha/beta hydrolase"/>
    <property type="match status" value="1"/>
</dbReference>
<evidence type="ECO:0000259" key="5">
    <source>
        <dbReference type="Pfam" id="PF22244"/>
    </source>
</evidence>
<feature type="signal peptide" evidence="4">
    <location>
        <begin position="1"/>
        <end position="22"/>
    </location>
</feature>
<reference evidence="6 7" key="1">
    <citation type="journal article" date="2022" name="Syst. Appl. Microbiol.">
        <title>Rhodopirellula aestuarii sp. nov., a novel member of the genus Rhodopirellula isolated from brackish sediments collected in the Tagus River estuary, Portugal.</title>
        <authorList>
            <person name="Vitorino I.R."/>
            <person name="Klimek D."/>
            <person name="Calusinska M."/>
            <person name="Lobo-da-Cunha A."/>
            <person name="Vasconcelos V."/>
            <person name="Lage O.M."/>
        </authorList>
    </citation>
    <scope>NUCLEOTIDE SEQUENCE [LARGE SCALE GENOMIC DNA]</scope>
    <source>
        <strain evidence="6 7">ICT_H3.1</strain>
    </source>
</reference>
<evidence type="ECO:0000256" key="4">
    <source>
        <dbReference type="SAM" id="SignalP"/>
    </source>
</evidence>
<proteinExistence type="predicted"/>
<evidence type="ECO:0000256" key="1">
    <source>
        <dbReference type="ARBA" id="ARBA00022487"/>
    </source>
</evidence>
<feature type="domain" description="4-O-methyl-glucuronoyl methylesterase-like" evidence="5">
    <location>
        <begin position="129"/>
        <end position="369"/>
    </location>
</feature>
<evidence type="ECO:0000256" key="3">
    <source>
        <dbReference type="ARBA" id="ARBA00022801"/>
    </source>
</evidence>
<protein>
    <submittedName>
        <fullName evidence="6">Acetylxylan esterase</fullName>
    </submittedName>
</protein>
<keyword evidence="7" id="KW-1185">Reference proteome</keyword>
<dbReference type="InterPro" id="IPR029058">
    <property type="entry name" value="AB_hydrolase_fold"/>
</dbReference>
<keyword evidence="3" id="KW-0378">Hydrolase</keyword>
<dbReference type="Proteomes" id="UP001202961">
    <property type="component" value="Unassembled WGS sequence"/>
</dbReference>
<sequence>MHLNSRVIVFLSLCVSINPVSAQQAGSSWEADPAQVAKDSARNPQFNYEESKVPTFTLPDPLKMADGRSVSSKQDWINGRRDELVEVFRREVYGRRPTTEYHVDFQVLAETDDVFEGKATGRDMQAIVTIGEREFKFPFTVFIPNAVTEPGPVIVFINNRRPDTVQSVIEEEASTGAKRTIIDRGYAIATFHTSDVDPDRKDGYADGIRAFFANGQPLQNDDWGGLSAWGWAASRVLDYMVAQPEIDSSRTAVGGHSRSGKTALWAAAEDPRFSIAYSNDSGCGGAAISRRRFGETVGRITSVFPHWFCENFTAYSEREDQLPVDQHELLALIAPRAVYVASADLDLWADPKGEYASVVAAAPVYQLLGEEVITDPEMPPLNTPRHIGKTGYHIRSGAHMISETDWKMFLDFAAGQWSR</sequence>
<accession>A0ABT0UCL3</accession>
<keyword evidence="2 4" id="KW-0732">Signal</keyword>
<dbReference type="Pfam" id="PF22244">
    <property type="entry name" value="GCE_fung"/>
    <property type="match status" value="1"/>
</dbReference>
<dbReference type="RefSeq" id="WP_250932402.1">
    <property type="nucleotide sequence ID" value="NZ_JAMQBK010000088.1"/>
</dbReference>
<dbReference type="SUPFAM" id="SSF53474">
    <property type="entry name" value="alpha/beta-Hydrolases"/>
    <property type="match status" value="1"/>
</dbReference>